<feature type="binding site" evidence="6">
    <location>
        <position position="218"/>
    </location>
    <ligand>
        <name>AMP</name>
        <dbReference type="ChEBI" id="CHEBI:456215"/>
    </ligand>
</feature>
<comment type="subunit">
    <text evidence="6">Homotetramer.</text>
</comment>
<comment type="catalytic activity">
    <reaction evidence="6">
        <text>(6S)-NADPHX + ADP = AMP + phosphate + NADPH + H(+)</text>
        <dbReference type="Rhea" id="RHEA:32235"/>
        <dbReference type="ChEBI" id="CHEBI:15378"/>
        <dbReference type="ChEBI" id="CHEBI:43474"/>
        <dbReference type="ChEBI" id="CHEBI:57783"/>
        <dbReference type="ChEBI" id="CHEBI:64076"/>
        <dbReference type="ChEBI" id="CHEBI:456215"/>
        <dbReference type="ChEBI" id="CHEBI:456216"/>
        <dbReference type="EC" id="4.2.1.136"/>
    </reaction>
</comment>
<feature type="binding site" evidence="6">
    <location>
        <begin position="189"/>
        <end position="193"/>
    </location>
    <ligand>
        <name>AMP</name>
        <dbReference type="ChEBI" id="CHEBI:456215"/>
    </ligand>
</feature>
<comment type="cofactor">
    <cofactor evidence="6">
        <name>Mg(2+)</name>
        <dbReference type="ChEBI" id="CHEBI:18420"/>
    </cofactor>
</comment>
<evidence type="ECO:0000256" key="5">
    <source>
        <dbReference type="ARBA" id="ARBA00023239"/>
    </source>
</evidence>
<gene>
    <name evidence="6" type="primary">nnrD</name>
    <name evidence="8" type="ORF">K4H28_11135</name>
</gene>
<keyword evidence="1 6" id="KW-0547">Nucleotide-binding</keyword>
<dbReference type="EMBL" id="CP081150">
    <property type="protein sequence ID" value="QZA76869.1"/>
    <property type="molecule type" value="Genomic_DNA"/>
</dbReference>
<organism evidence="8 9">
    <name type="scientific">Deefgea tanakiae</name>
    <dbReference type="NCBI Taxonomy" id="2865840"/>
    <lineage>
        <taxon>Bacteria</taxon>
        <taxon>Pseudomonadati</taxon>
        <taxon>Pseudomonadota</taxon>
        <taxon>Betaproteobacteria</taxon>
        <taxon>Neisseriales</taxon>
        <taxon>Chitinibacteraceae</taxon>
        <taxon>Deefgea</taxon>
    </lineage>
</organism>
<reference evidence="8 9" key="1">
    <citation type="submission" date="2021-08" db="EMBL/GenBank/DDBJ databases">
        <title>complete genome sequencing of Deefgea sp. D25.</title>
        <authorList>
            <person name="Bae J.-W."/>
            <person name="Gim D.-H."/>
        </authorList>
    </citation>
    <scope>NUCLEOTIDE SEQUENCE [LARGE SCALE GENOMIC DNA]</scope>
    <source>
        <strain evidence="8 9">D25</strain>
    </source>
</reference>
<dbReference type="Pfam" id="PF01256">
    <property type="entry name" value="Carb_kinase"/>
    <property type="match status" value="1"/>
</dbReference>
<proteinExistence type="inferred from homology"/>
<feature type="binding site" evidence="6">
    <location>
        <position position="152"/>
    </location>
    <ligand>
        <name>(6S)-NADPHX</name>
        <dbReference type="ChEBI" id="CHEBI:64076"/>
    </ligand>
</feature>
<dbReference type="CDD" id="cd01171">
    <property type="entry name" value="YXKO-related"/>
    <property type="match status" value="1"/>
</dbReference>
<evidence type="ECO:0000259" key="7">
    <source>
        <dbReference type="PROSITE" id="PS51383"/>
    </source>
</evidence>
<comment type="catalytic activity">
    <reaction evidence="6">
        <text>(6S)-NADHX + ADP = AMP + phosphate + NADH + H(+)</text>
        <dbReference type="Rhea" id="RHEA:32223"/>
        <dbReference type="ChEBI" id="CHEBI:15378"/>
        <dbReference type="ChEBI" id="CHEBI:43474"/>
        <dbReference type="ChEBI" id="CHEBI:57945"/>
        <dbReference type="ChEBI" id="CHEBI:64074"/>
        <dbReference type="ChEBI" id="CHEBI:456215"/>
        <dbReference type="ChEBI" id="CHEBI:456216"/>
        <dbReference type="EC" id="4.2.1.136"/>
    </reaction>
</comment>
<evidence type="ECO:0000256" key="3">
    <source>
        <dbReference type="ARBA" id="ARBA00022857"/>
    </source>
</evidence>
<feature type="binding site" evidence="6">
    <location>
        <position position="219"/>
    </location>
    <ligand>
        <name>(6S)-NADPHX</name>
        <dbReference type="ChEBI" id="CHEBI:64076"/>
    </ligand>
</feature>
<evidence type="ECO:0000256" key="2">
    <source>
        <dbReference type="ARBA" id="ARBA00022840"/>
    </source>
</evidence>
<name>A0ABX8Z2R3_9NEIS</name>
<keyword evidence="3 6" id="KW-0521">NADP</keyword>
<accession>A0ABX8Z2R3</accession>
<feature type="binding site" evidence="6">
    <location>
        <position position="43"/>
    </location>
    <ligand>
        <name>(6S)-NADPHX</name>
        <dbReference type="ChEBI" id="CHEBI:64076"/>
    </ligand>
</feature>
<evidence type="ECO:0000313" key="9">
    <source>
        <dbReference type="Proteomes" id="UP000825679"/>
    </source>
</evidence>
<keyword evidence="9" id="KW-1185">Reference proteome</keyword>
<dbReference type="InterPro" id="IPR000631">
    <property type="entry name" value="CARKD"/>
</dbReference>
<comment type="similarity">
    <text evidence="6">Belongs to the NnrD/CARKD family.</text>
</comment>
<dbReference type="NCBIfam" id="TIGR00196">
    <property type="entry name" value="yjeF_cterm"/>
    <property type="match status" value="1"/>
</dbReference>
<dbReference type="Gene3D" id="3.40.1190.20">
    <property type="match status" value="1"/>
</dbReference>
<dbReference type="Proteomes" id="UP000825679">
    <property type="component" value="Chromosome"/>
</dbReference>
<dbReference type="EC" id="4.2.1.136" evidence="6"/>
<feature type="domain" description="YjeF C-terminal" evidence="7">
    <location>
        <begin position="8"/>
        <end position="279"/>
    </location>
</feature>
<dbReference type="PROSITE" id="PS51383">
    <property type="entry name" value="YJEF_C_3"/>
    <property type="match status" value="1"/>
</dbReference>
<sequence>MIKTYPVPDPAIALRSLIRQVDSHKGLYGNVAVIGGANSMIGAALLAGRAALKHGTGKVSIGLLNDNFQVDPEQPELMVYKSKRLIKNTSLTHILLGPGLGQSKKANTLLEMCLRTNKPLIIDADGLNLISKSLKLQLLLKHRQAETIITPHPMEAARLLQCDTSDIQKNRPVAIMKLQSIFQCGVILKGHDTLVLGNNSKLFQNNTGNSALSSAGQGDVLGGIILALWAQGLSLIEACCCGVYIHGKAADTWRISNSERIGLTATETIEFSRCCLNNYL</sequence>
<dbReference type="PANTHER" id="PTHR12592">
    <property type="entry name" value="ATP-DEPENDENT (S)-NAD(P)H-HYDRATE DEHYDRATASE FAMILY MEMBER"/>
    <property type="match status" value="1"/>
</dbReference>
<comment type="function">
    <text evidence="6">Catalyzes the dehydration of the S-form of NAD(P)HX at the expense of ADP, which is converted to AMP. Together with NAD(P)HX epimerase, which catalyzes the epimerization of the S- and R-forms, the enzyme allows the repair of both epimers of NAD(P)HX, a damaged form of NAD(P)H that is a result of enzymatic or heat-dependent hydration.</text>
</comment>
<dbReference type="SUPFAM" id="SSF53613">
    <property type="entry name" value="Ribokinase-like"/>
    <property type="match status" value="1"/>
</dbReference>
<keyword evidence="2 6" id="KW-0067">ATP-binding</keyword>
<feature type="binding site" evidence="6">
    <location>
        <position position="99"/>
    </location>
    <ligand>
        <name>(6S)-NADPHX</name>
        <dbReference type="ChEBI" id="CHEBI:64076"/>
    </ligand>
</feature>
<dbReference type="RefSeq" id="WP_221005270.1">
    <property type="nucleotide sequence ID" value="NZ_CP081150.1"/>
</dbReference>
<evidence type="ECO:0000256" key="6">
    <source>
        <dbReference type="HAMAP-Rule" id="MF_01965"/>
    </source>
</evidence>
<dbReference type="InterPro" id="IPR029056">
    <property type="entry name" value="Ribokinase-like"/>
</dbReference>
<protein>
    <recommendedName>
        <fullName evidence="6">ADP-dependent (S)-NAD(P)H-hydrate dehydratase</fullName>
        <ecNumber evidence="6">4.2.1.136</ecNumber>
    </recommendedName>
    <alternativeName>
        <fullName evidence="6">ADP-dependent NAD(P)HX dehydratase</fullName>
    </alternativeName>
</protein>
<evidence type="ECO:0000256" key="4">
    <source>
        <dbReference type="ARBA" id="ARBA00023027"/>
    </source>
</evidence>
<dbReference type="PANTHER" id="PTHR12592:SF0">
    <property type="entry name" value="ATP-DEPENDENT (S)-NAD(P)H-HYDRATE DEHYDRATASE"/>
    <property type="match status" value="1"/>
</dbReference>
<evidence type="ECO:0000313" key="8">
    <source>
        <dbReference type="EMBL" id="QZA76869.1"/>
    </source>
</evidence>
<keyword evidence="4 6" id="KW-0520">NAD</keyword>
<evidence type="ECO:0000256" key="1">
    <source>
        <dbReference type="ARBA" id="ARBA00022741"/>
    </source>
</evidence>
<dbReference type="HAMAP" id="MF_01965">
    <property type="entry name" value="NADHX_dehydratase"/>
    <property type="match status" value="1"/>
</dbReference>
<keyword evidence="5 6" id="KW-0456">Lyase</keyword>